<dbReference type="Pfam" id="PF02782">
    <property type="entry name" value="FGGY_C"/>
    <property type="match status" value="1"/>
</dbReference>
<keyword evidence="4 12" id="KW-0808">Transferase</keyword>
<accession>A0A6J2YIQ2</accession>
<keyword evidence="16" id="KW-1185">Reference proteome</keyword>
<evidence type="ECO:0000313" key="16">
    <source>
        <dbReference type="Proteomes" id="UP000504635"/>
    </source>
</evidence>
<dbReference type="InterPro" id="IPR005999">
    <property type="entry name" value="Glycerol_kin"/>
</dbReference>
<evidence type="ECO:0000256" key="9">
    <source>
        <dbReference type="ARBA" id="ARBA00043149"/>
    </source>
</evidence>
<dbReference type="Proteomes" id="UP000504635">
    <property type="component" value="Unplaced"/>
</dbReference>
<evidence type="ECO:0000256" key="5">
    <source>
        <dbReference type="ARBA" id="ARBA00022741"/>
    </source>
</evidence>
<keyword evidence="5" id="KW-0547">Nucleotide-binding</keyword>
<dbReference type="PROSITE" id="PS00933">
    <property type="entry name" value="FGGY_KINASES_1"/>
    <property type="match status" value="1"/>
</dbReference>
<evidence type="ECO:0000259" key="15">
    <source>
        <dbReference type="Pfam" id="PF02782"/>
    </source>
</evidence>
<evidence type="ECO:0000256" key="1">
    <source>
        <dbReference type="ARBA" id="ARBA00005190"/>
    </source>
</evidence>
<dbReference type="GO" id="GO:0005739">
    <property type="term" value="C:mitochondrion"/>
    <property type="evidence" value="ECO:0007669"/>
    <property type="project" value="TreeGrafter"/>
</dbReference>
<dbReference type="NCBIfam" id="TIGR01311">
    <property type="entry name" value="glycerol_kin"/>
    <property type="match status" value="1"/>
</dbReference>
<dbReference type="KEGG" id="soy:115887697"/>
<dbReference type="GeneID" id="115887697"/>
<feature type="domain" description="Carbohydrate kinase FGGY C-terminal" evidence="15">
    <location>
        <begin position="276"/>
        <end position="466"/>
    </location>
</feature>
<dbReference type="OrthoDB" id="5422795at2759"/>
<comment type="pathway">
    <text evidence="1">Polyol metabolism; glycerol degradation via glycerol kinase pathway; sn-glycerol 3-phosphate from glycerol: step 1/1.</text>
</comment>
<keyword evidence="8" id="KW-0067">ATP-binding</keyword>
<dbReference type="RefSeq" id="XP_030763024.1">
    <property type="nucleotide sequence ID" value="XM_030907164.1"/>
</dbReference>
<organism evidence="16 17">
    <name type="scientific">Sitophilus oryzae</name>
    <name type="common">Rice weevil</name>
    <name type="synonym">Curculio oryzae</name>
    <dbReference type="NCBI Taxonomy" id="7048"/>
    <lineage>
        <taxon>Eukaryota</taxon>
        <taxon>Metazoa</taxon>
        <taxon>Ecdysozoa</taxon>
        <taxon>Arthropoda</taxon>
        <taxon>Hexapoda</taxon>
        <taxon>Insecta</taxon>
        <taxon>Pterygota</taxon>
        <taxon>Neoptera</taxon>
        <taxon>Endopterygota</taxon>
        <taxon>Coleoptera</taxon>
        <taxon>Polyphaga</taxon>
        <taxon>Cucujiformia</taxon>
        <taxon>Curculionidae</taxon>
        <taxon>Dryophthorinae</taxon>
        <taxon>Sitophilus</taxon>
    </lineage>
</organism>
<dbReference type="Pfam" id="PF00370">
    <property type="entry name" value="FGGY_N"/>
    <property type="match status" value="1"/>
</dbReference>
<reference evidence="17" key="1">
    <citation type="submission" date="2025-08" db="UniProtKB">
        <authorList>
            <consortium name="RefSeq"/>
        </authorList>
    </citation>
    <scope>IDENTIFICATION</scope>
    <source>
        <tissue evidence="17">Gonads</tissue>
    </source>
</reference>
<dbReference type="PANTHER" id="PTHR10196:SF69">
    <property type="entry name" value="GLYCEROL KINASE"/>
    <property type="match status" value="1"/>
</dbReference>
<feature type="transmembrane region" description="Helical" evidence="13">
    <location>
        <begin position="543"/>
        <end position="562"/>
    </location>
</feature>
<dbReference type="AlphaFoldDB" id="A0A6J2YIQ2"/>
<evidence type="ECO:0000256" key="8">
    <source>
        <dbReference type="ARBA" id="ARBA00022840"/>
    </source>
</evidence>
<dbReference type="UniPathway" id="UPA00618">
    <property type="reaction ID" value="UER00672"/>
</dbReference>
<evidence type="ECO:0000256" key="2">
    <source>
        <dbReference type="ARBA" id="ARBA00009156"/>
    </source>
</evidence>
<proteinExistence type="inferred from homology"/>
<dbReference type="CDD" id="cd07792">
    <property type="entry name" value="ASKHA_NBD_FGGY_GK1-3-like"/>
    <property type="match status" value="1"/>
</dbReference>
<evidence type="ECO:0000313" key="17">
    <source>
        <dbReference type="RefSeq" id="XP_030763024.1"/>
    </source>
</evidence>
<feature type="domain" description="Carbohydrate kinase FGGY N-terminal" evidence="14">
    <location>
        <begin position="12"/>
        <end position="266"/>
    </location>
</feature>
<evidence type="ECO:0000256" key="12">
    <source>
        <dbReference type="RuleBase" id="RU003733"/>
    </source>
</evidence>
<evidence type="ECO:0000256" key="3">
    <source>
        <dbReference type="ARBA" id="ARBA00012099"/>
    </source>
</evidence>
<protein>
    <recommendedName>
        <fullName evidence="11">Probable glycerol kinase</fullName>
        <ecNumber evidence="3">2.7.1.30</ecNumber>
    </recommendedName>
    <alternativeName>
        <fullName evidence="9">ATP:glycerol 3-phosphotransferase</fullName>
    </alternativeName>
</protein>
<dbReference type="GO" id="GO:0019563">
    <property type="term" value="P:glycerol catabolic process"/>
    <property type="evidence" value="ECO:0007669"/>
    <property type="project" value="UniProtKB-UniPathway"/>
</dbReference>
<dbReference type="PIRSF" id="PIRSF000538">
    <property type="entry name" value="GlpK"/>
    <property type="match status" value="1"/>
</dbReference>
<evidence type="ECO:0000256" key="11">
    <source>
        <dbReference type="ARBA" id="ARBA00071571"/>
    </source>
</evidence>
<evidence type="ECO:0000256" key="6">
    <source>
        <dbReference type="ARBA" id="ARBA00022777"/>
    </source>
</evidence>
<evidence type="ECO:0000256" key="4">
    <source>
        <dbReference type="ARBA" id="ARBA00022679"/>
    </source>
</evidence>
<evidence type="ECO:0000256" key="13">
    <source>
        <dbReference type="SAM" id="Phobius"/>
    </source>
</evidence>
<name>A0A6J2YIQ2_SITOR</name>
<dbReference type="GO" id="GO:0005524">
    <property type="term" value="F:ATP binding"/>
    <property type="evidence" value="ECO:0007669"/>
    <property type="project" value="UniProtKB-KW"/>
</dbReference>
<dbReference type="FunFam" id="3.30.420.40:FF:000177">
    <property type="entry name" value="Glycerol kinase"/>
    <property type="match status" value="1"/>
</dbReference>
<keyword evidence="6 12" id="KW-0418">Kinase</keyword>
<dbReference type="EC" id="2.7.1.30" evidence="3"/>
<dbReference type="InterPro" id="IPR018483">
    <property type="entry name" value="Carb_kinase_FGGY_CS"/>
</dbReference>
<keyword evidence="13" id="KW-1133">Transmembrane helix</keyword>
<keyword evidence="13" id="KW-0472">Membrane</keyword>
<gene>
    <name evidence="17" type="primary">LOC115887697</name>
</gene>
<dbReference type="SUPFAM" id="SSF53067">
    <property type="entry name" value="Actin-like ATPase domain"/>
    <property type="match status" value="2"/>
</dbReference>
<dbReference type="Gene3D" id="3.30.420.40">
    <property type="match status" value="2"/>
</dbReference>
<dbReference type="InterPro" id="IPR018485">
    <property type="entry name" value="FGGY_C"/>
</dbReference>
<keyword evidence="7" id="KW-0319">Glycerol metabolism</keyword>
<dbReference type="InParanoid" id="A0A6J2YIQ2"/>
<keyword evidence="13" id="KW-0812">Transmembrane</keyword>
<comment type="catalytic activity">
    <reaction evidence="10">
        <text>glycerol + ATP = sn-glycerol 3-phosphate + ADP + H(+)</text>
        <dbReference type="Rhea" id="RHEA:21644"/>
        <dbReference type="ChEBI" id="CHEBI:15378"/>
        <dbReference type="ChEBI" id="CHEBI:17754"/>
        <dbReference type="ChEBI" id="CHEBI:30616"/>
        <dbReference type="ChEBI" id="CHEBI:57597"/>
        <dbReference type="ChEBI" id="CHEBI:456216"/>
        <dbReference type="EC" id="2.7.1.30"/>
    </reaction>
</comment>
<comment type="similarity">
    <text evidence="2 12">Belongs to the FGGY kinase family.</text>
</comment>
<evidence type="ECO:0000256" key="7">
    <source>
        <dbReference type="ARBA" id="ARBA00022798"/>
    </source>
</evidence>
<evidence type="ECO:0000259" key="14">
    <source>
        <dbReference type="Pfam" id="PF00370"/>
    </source>
</evidence>
<evidence type="ECO:0000256" key="10">
    <source>
        <dbReference type="ARBA" id="ARBA00052101"/>
    </source>
</evidence>
<dbReference type="NCBIfam" id="NF000756">
    <property type="entry name" value="PRK00047.1"/>
    <property type="match status" value="1"/>
</dbReference>
<dbReference type="InterPro" id="IPR000577">
    <property type="entry name" value="Carb_kinase_FGGY"/>
</dbReference>
<dbReference type="InterPro" id="IPR018484">
    <property type="entry name" value="FGGY_N"/>
</dbReference>
<dbReference type="InterPro" id="IPR042018">
    <property type="entry name" value="GK1-3_metazoan-type"/>
</dbReference>
<sequence length="569" mass="62624">MSTTREKYGPLVGSIDEGTSSTRFLVFASKTAEVLTYHQKDIPHICPHEGWFEQDPQIIMDSVIETIQVACDNLKKLSIDYEEIVAVGITNQRETTVLWDKYTGKHLCNALVWMDMRTSSTVDEILEDGKKSQYFLQRATGLPVSTYFSALKIKWMMDNVPAVKTAVDEGRCLFGNIDTWIIWNLTGGVKGGLHITDCTNASRTMLMNIETLKWDPQLCKVFGIPESILPEIRSSAEIYGYIIEGLPLARVPISGILGDQQAALVGQLCFNMGQAKSTYGTGCFILYNTGTSMVQSTHGLLTTVGYKMGPNQPTIYALEGSVAIAGISMKWLRDNLNIIHDVTESGDIAQNVQDKGEVVFVPAFSGLYAPYWRKDARSVICGLSEETKPGHLVKAALEGVCYQVRDVLEAMALDCKIPLKKILVDGGMTANDYLMQMQADYCGIPVVRPTMLETTALGAAIAAGCAPGVEVWDPRKIVATPNDVFKPSISESVRDMKYTRWKMGISRSLGWEVEEKSRSRSNHLPRLSIDEDSRSGESPGASMAGGLFVFGSVLALAVADFLRTKRIFS</sequence>
<dbReference type="InterPro" id="IPR043129">
    <property type="entry name" value="ATPase_NBD"/>
</dbReference>
<dbReference type="PROSITE" id="PS00445">
    <property type="entry name" value="FGGY_KINASES_2"/>
    <property type="match status" value="1"/>
</dbReference>
<dbReference type="GO" id="GO:0004370">
    <property type="term" value="F:glycerol kinase activity"/>
    <property type="evidence" value="ECO:0007669"/>
    <property type="project" value="UniProtKB-EC"/>
</dbReference>
<dbReference type="GO" id="GO:0006072">
    <property type="term" value="P:glycerol-3-phosphate metabolic process"/>
    <property type="evidence" value="ECO:0007669"/>
    <property type="project" value="InterPro"/>
</dbReference>
<dbReference type="PANTHER" id="PTHR10196">
    <property type="entry name" value="SUGAR KINASE"/>
    <property type="match status" value="1"/>
</dbReference>
<dbReference type="FunFam" id="3.30.420.40:FF:000108">
    <property type="entry name" value="Glycerol kinase, glycosomal"/>
    <property type="match status" value="1"/>
</dbReference>